<name>A0A979GV74_CHIPD</name>
<dbReference type="EMBL" id="CP001699">
    <property type="protein sequence ID" value="ACU59720.1"/>
    <property type="molecule type" value="Genomic_DNA"/>
</dbReference>
<accession>A0A979GV74</accession>
<dbReference type="KEGG" id="cpi:Cpin_2229"/>
<evidence type="ECO:0000313" key="1">
    <source>
        <dbReference type="EMBL" id="ACU59720.1"/>
    </source>
</evidence>
<organism evidence="1 2">
    <name type="scientific">Chitinophaga pinensis (strain ATCC 43595 / DSM 2588 / LMG 13176 / NBRC 15968 / NCIMB 11800 / UQM 2034)</name>
    <dbReference type="NCBI Taxonomy" id="485918"/>
    <lineage>
        <taxon>Bacteria</taxon>
        <taxon>Pseudomonadati</taxon>
        <taxon>Bacteroidota</taxon>
        <taxon>Chitinophagia</taxon>
        <taxon>Chitinophagales</taxon>
        <taxon>Chitinophagaceae</taxon>
        <taxon>Chitinophaga</taxon>
    </lineage>
</organism>
<reference evidence="1 2" key="2">
    <citation type="journal article" date="2010" name="Stand. Genomic Sci.">
        <title>Complete genome sequence of Chitinophaga pinensis type strain (UQM 2034).</title>
        <authorList>
            <person name="Glavina Del Rio T."/>
            <person name="Abt B."/>
            <person name="Spring S."/>
            <person name="Lapidus A."/>
            <person name="Nolan M."/>
            <person name="Tice H."/>
            <person name="Copeland A."/>
            <person name="Cheng J.F."/>
            <person name="Chen F."/>
            <person name="Bruce D."/>
            <person name="Goodwin L."/>
            <person name="Pitluck S."/>
            <person name="Ivanova N."/>
            <person name="Mavromatis K."/>
            <person name="Mikhailova N."/>
            <person name="Pati A."/>
            <person name="Chen A."/>
            <person name="Palaniappan K."/>
            <person name="Land M."/>
            <person name="Hauser L."/>
            <person name="Chang Y.J."/>
            <person name="Jeffries C.D."/>
            <person name="Chain P."/>
            <person name="Saunders E."/>
            <person name="Detter J.C."/>
            <person name="Brettin T."/>
            <person name="Rohde M."/>
            <person name="Goker M."/>
            <person name="Bristow J."/>
            <person name="Eisen J.A."/>
            <person name="Markowitz V."/>
            <person name="Hugenholtz P."/>
            <person name="Kyrpides N.C."/>
            <person name="Klenk H.P."/>
            <person name="Lucas S."/>
        </authorList>
    </citation>
    <scope>NUCLEOTIDE SEQUENCE [LARGE SCALE GENOMIC DNA]</scope>
    <source>
        <strain evidence="2">ATCC 43595 / DSM 2588 / LMG 13176 / NBRC 15968 / NCIMB 11800 / UQM 2034</strain>
    </source>
</reference>
<proteinExistence type="predicted"/>
<reference evidence="2" key="1">
    <citation type="submission" date="2009-08" db="EMBL/GenBank/DDBJ databases">
        <title>The complete genome of Chitinophaga pinensis DSM 2588.</title>
        <authorList>
            <consortium name="US DOE Joint Genome Institute (JGI-PGF)"/>
            <person name="Lucas S."/>
            <person name="Copeland A."/>
            <person name="Lapidus A."/>
            <person name="Glavina del Rio T."/>
            <person name="Dalin E."/>
            <person name="Tice H."/>
            <person name="Bruce D."/>
            <person name="Goodwin L."/>
            <person name="Pitluck S."/>
            <person name="Kyrpides N."/>
            <person name="Mavromatis K."/>
            <person name="Ivanova N."/>
            <person name="Mikhailova N."/>
            <person name="Sims D."/>
            <person name="Meinche L."/>
            <person name="Brettin T."/>
            <person name="Detter J.C."/>
            <person name="Han C."/>
            <person name="Larimer F."/>
            <person name="Land M."/>
            <person name="Hauser L."/>
            <person name="Markowitz V."/>
            <person name="Cheng J.-F."/>
            <person name="Hugenholtz P."/>
            <person name="Woyke T."/>
            <person name="Wu D."/>
            <person name="Spring S."/>
            <person name="Klenk H.-P."/>
            <person name="Eisen J.A."/>
        </authorList>
    </citation>
    <scope>NUCLEOTIDE SEQUENCE [LARGE SCALE GENOMIC DNA]</scope>
    <source>
        <strain evidence="2">ATCC 43595 / DSM 2588 / LMG 13176 / NBRC 15968 / NCIMB 11800 / UQM 2034</strain>
    </source>
</reference>
<protein>
    <submittedName>
        <fullName evidence="1">Uncharacterized protein</fullName>
    </submittedName>
</protein>
<sequence length="46" mass="5378">MPFEMKILVKYGIQGTVPGCYKYRKSIGNVVQETKSVSFYKWLVFN</sequence>
<dbReference type="Proteomes" id="UP000002215">
    <property type="component" value="Chromosome"/>
</dbReference>
<dbReference type="AlphaFoldDB" id="A0A979GV74"/>
<evidence type="ECO:0000313" key="2">
    <source>
        <dbReference type="Proteomes" id="UP000002215"/>
    </source>
</evidence>
<gene>
    <name evidence="1" type="ordered locus">Cpin_2229</name>
</gene>